<feature type="transmembrane region" description="Helical" evidence="9">
    <location>
        <begin position="342"/>
        <end position="363"/>
    </location>
</feature>
<feature type="region of interest" description="Disordered" evidence="8">
    <location>
        <begin position="742"/>
        <end position="774"/>
    </location>
</feature>
<evidence type="ECO:0000256" key="2">
    <source>
        <dbReference type="ARBA" id="ARBA00007755"/>
    </source>
</evidence>
<feature type="transmembrane region" description="Helical" evidence="9">
    <location>
        <begin position="140"/>
        <end position="159"/>
    </location>
</feature>
<organism evidence="12 13">
    <name type="scientific">Brevibacterium luteolum</name>
    <dbReference type="NCBI Taxonomy" id="199591"/>
    <lineage>
        <taxon>Bacteria</taxon>
        <taxon>Bacillati</taxon>
        <taxon>Actinomycetota</taxon>
        <taxon>Actinomycetes</taxon>
        <taxon>Micrococcales</taxon>
        <taxon>Brevibacteriaceae</taxon>
        <taxon>Brevibacterium</taxon>
    </lineage>
</organism>
<comment type="similarity">
    <text evidence="2">Belongs to the peptide transporter carbon starvation (CstA) (TC 2.A.114) family.</text>
</comment>
<feature type="transmembrane region" description="Helical" evidence="9">
    <location>
        <begin position="277"/>
        <end position="297"/>
    </location>
</feature>
<protein>
    <submittedName>
        <fullName evidence="12">Carbon starvation protein A</fullName>
    </submittedName>
</protein>
<reference evidence="12 13" key="1">
    <citation type="submission" date="2017-09" db="EMBL/GenBank/DDBJ databases">
        <title>Bacterial strain isolated from the female urinary microbiota.</title>
        <authorList>
            <person name="Thomas-White K."/>
            <person name="Kumar N."/>
            <person name="Forster S."/>
            <person name="Putonti C."/>
            <person name="Lawley T."/>
            <person name="Wolfe A.J."/>
        </authorList>
    </citation>
    <scope>NUCLEOTIDE SEQUENCE [LARGE SCALE GENOMIC DNA]</scope>
    <source>
        <strain evidence="12 13">UMB0680</strain>
    </source>
</reference>
<dbReference type="GO" id="GO:0009267">
    <property type="term" value="P:cellular response to starvation"/>
    <property type="evidence" value="ECO:0007669"/>
    <property type="project" value="InterPro"/>
</dbReference>
<dbReference type="PANTHER" id="PTHR30252:SF3">
    <property type="entry name" value="PYRUVATE_PROTON SYMPORTER BTST"/>
    <property type="match status" value="1"/>
</dbReference>
<evidence type="ECO:0000256" key="9">
    <source>
        <dbReference type="SAM" id="Phobius"/>
    </source>
</evidence>
<reference evidence="11 14" key="2">
    <citation type="submission" date="2020-05" db="EMBL/GenBank/DDBJ databases">
        <title>MicrobeNet Type strains.</title>
        <authorList>
            <person name="Nicholson A.C."/>
        </authorList>
    </citation>
    <scope>NUCLEOTIDE SEQUENCE [LARGE SCALE GENOMIC DNA]</scope>
    <source>
        <strain evidence="11 14">CCUG 46604</strain>
    </source>
</reference>
<name>A0A2N6PJD2_9MICO</name>
<dbReference type="Proteomes" id="UP000549517">
    <property type="component" value="Unassembled WGS sequence"/>
</dbReference>
<feature type="transmembrane region" description="Helical" evidence="9">
    <location>
        <begin position="384"/>
        <end position="405"/>
    </location>
</feature>
<feature type="transmembrane region" description="Helical" evidence="9">
    <location>
        <begin position="179"/>
        <end position="206"/>
    </location>
</feature>
<evidence type="ECO:0000256" key="5">
    <source>
        <dbReference type="ARBA" id="ARBA00022692"/>
    </source>
</evidence>
<keyword evidence="6 9" id="KW-1133">Transmembrane helix</keyword>
<feature type="transmembrane region" description="Helical" evidence="9">
    <location>
        <begin position="114"/>
        <end position="134"/>
    </location>
</feature>
<dbReference type="GO" id="GO:0005886">
    <property type="term" value="C:plasma membrane"/>
    <property type="evidence" value="ECO:0007669"/>
    <property type="project" value="UniProtKB-SubCell"/>
</dbReference>
<evidence type="ECO:0000256" key="7">
    <source>
        <dbReference type="ARBA" id="ARBA00023136"/>
    </source>
</evidence>
<feature type="transmembrane region" description="Helical" evidence="9">
    <location>
        <begin position="492"/>
        <end position="515"/>
    </location>
</feature>
<evidence type="ECO:0000256" key="6">
    <source>
        <dbReference type="ARBA" id="ARBA00022989"/>
    </source>
</evidence>
<comment type="subcellular location">
    <subcellularLocation>
        <location evidence="1">Cell membrane</location>
        <topology evidence="1">Multi-pass membrane protein</topology>
    </subcellularLocation>
</comment>
<dbReference type="EMBL" id="JABEMC010000001">
    <property type="protein sequence ID" value="NNG78165.1"/>
    <property type="molecule type" value="Genomic_DNA"/>
</dbReference>
<feature type="transmembrane region" description="Helical" evidence="9">
    <location>
        <begin position="212"/>
        <end position="231"/>
    </location>
</feature>
<dbReference type="InterPro" id="IPR051605">
    <property type="entry name" value="CstA"/>
</dbReference>
<gene>
    <name evidence="12" type="ORF">CJ198_05645</name>
    <name evidence="11" type="ORF">HLA91_02080</name>
</gene>
<evidence type="ECO:0000256" key="1">
    <source>
        <dbReference type="ARBA" id="ARBA00004651"/>
    </source>
</evidence>
<feature type="transmembrane region" description="Helical" evidence="9">
    <location>
        <begin position="569"/>
        <end position="593"/>
    </location>
</feature>
<proteinExistence type="inferred from homology"/>
<sequence length="774" mass="82599">MSVEYVRTDESLPPVGVIERPRWTPGKIVLWVAIAAVAAVGWVMVAFVRGENLSASWFVAAAVGSYLIAFRFYAKFIEWKICRPDHKRATPAEINENGRDFTPTDRRVVFGHHFAAISGAGPLVGPILAAQMGYLPGTLWIILGVIVAGAVQDYMVLYFSTRRNGRSLGQMARDELGSVGGFIASLGILLIMIILIAVLGVVIINALAESPWGVFSIAMTIPIAVFMGIYMRYIRPGKVIETSVIGIALLVLAIVAGGWVNANPALAEMFHLSKTTLAWSLMIYGFFAAVLPVWVLLAPRDYLSTFMKIGTIVLLAVGIIIVNPTVQMPAVTPFASNSEGPAFAGSLFPFLFITIACGALSGFHALVSSGTTPKLLEKESQARLVGYGGMLMESFVAIMALVAAICLDKGIYFAMNAAEPLTGGTAEGAAEFINSNPFMETQTTAAELAAAGEAVGEGSIVSRTGGAPTLAMGMAHVLHQVPGFGGQSAMSFWYHFAVMFEALFILTTIDAGTRVARFMFSDWMGNFWPKFRDPSWNIGAWVSTIVMVGAWGSILLMGVTDPLGGINTLFPLFGISNQLLAAIALAVVFALVCKVGKARYAWIPGIPLAWDLAVTMTASWQKIFSSDPKLGYWAQHSAYKQALAAGETSLGTTEGVDAMRAVVRNTFIQGTLSIVFASLVLMVVVMAIAVSIKSIRTGPMETTEAAFVPTKLFAPAGLIATKAEREVEAQWEEYRRKHGLAPAGAVGVSSKEKAEKDHGASDTGSGSHAAPKEK</sequence>
<dbReference type="RefSeq" id="WP_102161568.1">
    <property type="nucleotide sequence ID" value="NZ_BAAAKH010000002.1"/>
</dbReference>
<evidence type="ECO:0000313" key="14">
    <source>
        <dbReference type="Proteomes" id="UP000549517"/>
    </source>
</evidence>
<evidence type="ECO:0000256" key="3">
    <source>
        <dbReference type="ARBA" id="ARBA00022448"/>
    </source>
</evidence>
<dbReference type="EMBL" id="PNFZ01000002">
    <property type="protein sequence ID" value="PMB98789.1"/>
    <property type="molecule type" value="Genomic_DNA"/>
</dbReference>
<comment type="caution">
    <text evidence="12">The sequence shown here is derived from an EMBL/GenBank/DDBJ whole genome shotgun (WGS) entry which is preliminary data.</text>
</comment>
<evidence type="ECO:0000256" key="8">
    <source>
        <dbReference type="SAM" id="MobiDB-lite"/>
    </source>
</evidence>
<dbReference type="Pfam" id="PF02554">
    <property type="entry name" value="CstA"/>
    <property type="match status" value="1"/>
</dbReference>
<keyword evidence="3" id="KW-0813">Transport</keyword>
<feature type="domain" description="CstA N-terminal" evidence="10">
    <location>
        <begin position="55"/>
        <end position="618"/>
    </location>
</feature>
<evidence type="ECO:0000313" key="13">
    <source>
        <dbReference type="Proteomes" id="UP000235703"/>
    </source>
</evidence>
<evidence type="ECO:0000313" key="11">
    <source>
        <dbReference type="EMBL" id="NNG78165.1"/>
    </source>
</evidence>
<feature type="transmembrane region" description="Helical" evidence="9">
    <location>
        <begin position="54"/>
        <end position="74"/>
    </location>
</feature>
<feature type="transmembrane region" description="Helical" evidence="9">
    <location>
        <begin position="667"/>
        <end position="690"/>
    </location>
</feature>
<dbReference type="Proteomes" id="UP000235703">
    <property type="component" value="Unassembled WGS sequence"/>
</dbReference>
<dbReference type="PANTHER" id="PTHR30252">
    <property type="entry name" value="INNER MEMBRANE PEPTIDE TRANSPORTER"/>
    <property type="match status" value="1"/>
</dbReference>
<evidence type="ECO:0000256" key="4">
    <source>
        <dbReference type="ARBA" id="ARBA00022475"/>
    </source>
</evidence>
<accession>A0A2N6PJD2</accession>
<feature type="transmembrane region" description="Helical" evidence="9">
    <location>
        <begin position="243"/>
        <end position="262"/>
    </location>
</feature>
<keyword evidence="4" id="KW-1003">Cell membrane</keyword>
<evidence type="ECO:0000313" key="12">
    <source>
        <dbReference type="EMBL" id="PMB98789.1"/>
    </source>
</evidence>
<feature type="transmembrane region" description="Helical" evidence="9">
    <location>
        <begin position="28"/>
        <end position="48"/>
    </location>
</feature>
<evidence type="ECO:0000259" key="10">
    <source>
        <dbReference type="Pfam" id="PF02554"/>
    </source>
</evidence>
<dbReference type="AlphaFoldDB" id="A0A2N6PJD2"/>
<keyword evidence="7 9" id="KW-0472">Membrane</keyword>
<dbReference type="InterPro" id="IPR003706">
    <property type="entry name" value="CstA_N"/>
</dbReference>
<keyword evidence="13" id="KW-1185">Reference proteome</keyword>
<dbReference type="OrthoDB" id="9761224at2"/>
<feature type="transmembrane region" description="Helical" evidence="9">
    <location>
        <begin position="309"/>
        <end position="330"/>
    </location>
</feature>
<keyword evidence="5 9" id="KW-0812">Transmembrane</keyword>
<feature type="compositionally biased region" description="Basic and acidic residues" evidence="8">
    <location>
        <begin position="750"/>
        <end position="760"/>
    </location>
</feature>
<feature type="transmembrane region" description="Helical" evidence="9">
    <location>
        <begin position="536"/>
        <end position="557"/>
    </location>
</feature>